<feature type="region of interest" description="Disordered" evidence="1">
    <location>
        <begin position="169"/>
        <end position="199"/>
    </location>
</feature>
<proteinExistence type="predicted"/>
<evidence type="ECO:0000256" key="1">
    <source>
        <dbReference type="SAM" id="MobiDB-lite"/>
    </source>
</evidence>
<evidence type="ECO:0000313" key="2">
    <source>
        <dbReference type="EMBL" id="GGM98486.1"/>
    </source>
</evidence>
<gene>
    <name evidence="2" type="ORF">GCM10011578_019400</name>
</gene>
<name>A0A917X9V1_9ACTN</name>
<feature type="region of interest" description="Disordered" evidence="1">
    <location>
        <begin position="1"/>
        <end position="88"/>
    </location>
</feature>
<comment type="caution">
    <text evidence="2">The sequence shown here is derived from an EMBL/GenBank/DDBJ whole genome shotgun (WGS) entry which is preliminary data.</text>
</comment>
<protein>
    <submittedName>
        <fullName evidence="2">Uncharacterized protein</fullName>
    </submittedName>
</protein>
<dbReference type="Proteomes" id="UP000653411">
    <property type="component" value="Unassembled WGS sequence"/>
</dbReference>
<reference evidence="2" key="2">
    <citation type="submission" date="2020-09" db="EMBL/GenBank/DDBJ databases">
        <authorList>
            <person name="Sun Q."/>
            <person name="Zhou Y."/>
        </authorList>
    </citation>
    <scope>NUCLEOTIDE SEQUENCE</scope>
    <source>
        <strain evidence="2">CGMCC 4.7110</strain>
    </source>
</reference>
<dbReference type="AlphaFoldDB" id="A0A917X9V1"/>
<feature type="compositionally biased region" description="Polar residues" evidence="1">
    <location>
        <begin position="73"/>
        <end position="85"/>
    </location>
</feature>
<organism evidence="2 3">
    <name type="scientific">Streptomyces fuscichromogenes</name>
    <dbReference type="NCBI Taxonomy" id="1324013"/>
    <lineage>
        <taxon>Bacteria</taxon>
        <taxon>Bacillati</taxon>
        <taxon>Actinomycetota</taxon>
        <taxon>Actinomycetes</taxon>
        <taxon>Kitasatosporales</taxon>
        <taxon>Streptomycetaceae</taxon>
        <taxon>Streptomyces</taxon>
    </lineage>
</organism>
<dbReference type="EMBL" id="BMML01000003">
    <property type="protein sequence ID" value="GGM98486.1"/>
    <property type="molecule type" value="Genomic_DNA"/>
</dbReference>
<accession>A0A917X9V1</accession>
<sequence length="199" mass="20935">MHAPDQTEAAFGDDRLDQRPTTDSSRPRNFSKPGESHASVPDSGLWDGTAAAQGDHRRRCRASENRAGDAMPNSAQRTSAASAQKPTGGPAHATLILAIIRISYFMVILDNSIVFTGLPHNRSDMGLSETGLFWITNACVLVFDGSLVSEADAMELVAECDDIGVPDGHAGRGLPAGRARTVPAQGSRGPNPAPSAHLP</sequence>
<reference evidence="2" key="1">
    <citation type="journal article" date="2014" name="Int. J. Syst. Evol. Microbiol.">
        <title>Complete genome sequence of Corynebacterium casei LMG S-19264T (=DSM 44701T), isolated from a smear-ripened cheese.</title>
        <authorList>
            <consortium name="US DOE Joint Genome Institute (JGI-PGF)"/>
            <person name="Walter F."/>
            <person name="Albersmeier A."/>
            <person name="Kalinowski J."/>
            <person name="Ruckert C."/>
        </authorList>
    </citation>
    <scope>NUCLEOTIDE SEQUENCE</scope>
    <source>
        <strain evidence="2">CGMCC 4.7110</strain>
    </source>
</reference>
<evidence type="ECO:0000313" key="3">
    <source>
        <dbReference type="Proteomes" id="UP000653411"/>
    </source>
</evidence>
<keyword evidence="3" id="KW-1185">Reference proteome</keyword>